<evidence type="ECO:0000256" key="1">
    <source>
        <dbReference type="SAM" id="MobiDB-lite"/>
    </source>
</evidence>
<dbReference type="EMBL" id="JAWJWE010000003">
    <property type="protein sequence ID" value="KAK6640038.1"/>
    <property type="molecule type" value="Genomic_DNA"/>
</dbReference>
<reference evidence="2 3" key="1">
    <citation type="submission" date="2023-10" db="EMBL/GenBank/DDBJ databases">
        <title>Genomes of two closely related lineages of the louse Polyplax serrata with different host specificities.</title>
        <authorList>
            <person name="Martinu J."/>
            <person name="Tarabai H."/>
            <person name="Stefka J."/>
            <person name="Hypsa V."/>
        </authorList>
    </citation>
    <scope>NUCLEOTIDE SEQUENCE [LARGE SCALE GENOMIC DNA]</scope>
    <source>
        <strain evidence="2">HR10_N</strain>
    </source>
</reference>
<dbReference type="AlphaFoldDB" id="A0AAN8S2D3"/>
<sequence>MREKKSPRNVKNSAFCYSLKETKMQFVSLSRSKKRRGVKEQENGAEQQINKTKRNKRKLIKICSEKICEEKALSGGSKQKDL</sequence>
<feature type="region of interest" description="Disordered" evidence="1">
    <location>
        <begin position="28"/>
        <end position="55"/>
    </location>
</feature>
<organism evidence="2 3">
    <name type="scientific">Polyplax serrata</name>
    <name type="common">Common mouse louse</name>
    <dbReference type="NCBI Taxonomy" id="468196"/>
    <lineage>
        <taxon>Eukaryota</taxon>
        <taxon>Metazoa</taxon>
        <taxon>Ecdysozoa</taxon>
        <taxon>Arthropoda</taxon>
        <taxon>Hexapoda</taxon>
        <taxon>Insecta</taxon>
        <taxon>Pterygota</taxon>
        <taxon>Neoptera</taxon>
        <taxon>Paraneoptera</taxon>
        <taxon>Psocodea</taxon>
        <taxon>Troctomorpha</taxon>
        <taxon>Phthiraptera</taxon>
        <taxon>Anoplura</taxon>
        <taxon>Polyplacidae</taxon>
        <taxon>Polyplax</taxon>
    </lineage>
</organism>
<accession>A0AAN8S2D3</accession>
<protein>
    <submittedName>
        <fullName evidence="2">Uncharacterized protein</fullName>
    </submittedName>
</protein>
<evidence type="ECO:0000313" key="2">
    <source>
        <dbReference type="EMBL" id="KAK6640038.1"/>
    </source>
</evidence>
<gene>
    <name evidence="2" type="ORF">RUM43_008315</name>
</gene>
<evidence type="ECO:0000313" key="3">
    <source>
        <dbReference type="Proteomes" id="UP001372834"/>
    </source>
</evidence>
<proteinExistence type="predicted"/>
<comment type="caution">
    <text evidence="2">The sequence shown here is derived from an EMBL/GenBank/DDBJ whole genome shotgun (WGS) entry which is preliminary data.</text>
</comment>
<dbReference type="Proteomes" id="UP001372834">
    <property type="component" value="Unassembled WGS sequence"/>
</dbReference>
<name>A0AAN8S2D3_POLSC</name>